<feature type="non-terminal residue" evidence="2">
    <location>
        <position position="1"/>
    </location>
</feature>
<feature type="non-terminal residue" evidence="2">
    <location>
        <position position="346"/>
    </location>
</feature>
<dbReference type="EMBL" id="BKCJ010475037">
    <property type="protein sequence ID" value="GFA71947.1"/>
    <property type="molecule type" value="Genomic_DNA"/>
</dbReference>
<proteinExistence type="predicted"/>
<feature type="region of interest" description="Disordered" evidence="1">
    <location>
        <begin position="324"/>
        <end position="346"/>
    </location>
</feature>
<protein>
    <submittedName>
        <fullName evidence="2">Uncharacterized protein</fullName>
    </submittedName>
</protein>
<organism evidence="2">
    <name type="scientific">Tanacetum cinerariifolium</name>
    <name type="common">Dalmatian daisy</name>
    <name type="synonym">Chrysanthemum cinerariifolium</name>
    <dbReference type="NCBI Taxonomy" id="118510"/>
    <lineage>
        <taxon>Eukaryota</taxon>
        <taxon>Viridiplantae</taxon>
        <taxon>Streptophyta</taxon>
        <taxon>Embryophyta</taxon>
        <taxon>Tracheophyta</taxon>
        <taxon>Spermatophyta</taxon>
        <taxon>Magnoliopsida</taxon>
        <taxon>eudicotyledons</taxon>
        <taxon>Gunneridae</taxon>
        <taxon>Pentapetalae</taxon>
        <taxon>asterids</taxon>
        <taxon>campanulids</taxon>
        <taxon>Asterales</taxon>
        <taxon>Asteraceae</taxon>
        <taxon>Asteroideae</taxon>
        <taxon>Anthemideae</taxon>
        <taxon>Anthemidinae</taxon>
        <taxon>Tanacetum</taxon>
    </lineage>
</organism>
<sequence>YPDVHPLFQEKSEEVSQVREDLIKSIETFLEEFHCIPFEEKPLILLQAWFKFFAIKHDQSENSNEFFQKLFEDLKKLAEYKESLKNSSNEIASNSNEEKEGPPQDSNIHQLIEECCVETSEEQKQSMEDTMLELVKICQQKDLLCIHDNVDDLIESALNTKLLSINSQRLDNEKQEVKNVVEQPAERGDRSIQSLQNFRVVHKNSISFKNTSQISSIHAVASILSTKEPEHSSSMGYEHLSITPETESDEVTKSNAENLLPIPVTSKDKRDCDVPVSTIDVCDNHSNIFSDSRIDDDISVDDDFEDVEYVKASLPDPEIVSIEEENGVEEENVVQHDVEKEEVDLE</sequence>
<evidence type="ECO:0000313" key="2">
    <source>
        <dbReference type="EMBL" id="GFA71947.1"/>
    </source>
</evidence>
<dbReference type="AlphaFoldDB" id="A0A699K479"/>
<accession>A0A699K479</accession>
<gene>
    <name evidence="2" type="ORF">Tci_643919</name>
</gene>
<evidence type="ECO:0000256" key="1">
    <source>
        <dbReference type="SAM" id="MobiDB-lite"/>
    </source>
</evidence>
<name>A0A699K479_TANCI</name>
<reference evidence="2" key="1">
    <citation type="journal article" date="2019" name="Sci. Rep.">
        <title>Draft genome of Tanacetum cinerariifolium, the natural source of mosquito coil.</title>
        <authorList>
            <person name="Yamashiro T."/>
            <person name="Shiraishi A."/>
            <person name="Satake H."/>
            <person name="Nakayama K."/>
        </authorList>
    </citation>
    <scope>NUCLEOTIDE SEQUENCE</scope>
</reference>
<comment type="caution">
    <text evidence="2">The sequence shown here is derived from an EMBL/GenBank/DDBJ whole genome shotgun (WGS) entry which is preliminary data.</text>
</comment>